<dbReference type="GO" id="GO:0008270">
    <property type="term" value="F:zinc ion binding"/>
    <property type="evidence" value="ECO:0007669"/>
    <property type="project" value="UniProtKB-KW"/>
</dbReference>
<dbReference type="PROSITE" id="PS00344">
    <property type="entry name" value="GATA_ZN_FINGER_1"/>
    <property type="match status" value="1"/>
</dbReference>
<feature type="region of interest" description="Disordered" evidence="9">
    <location>
        <begin position="70"/>
        <end position="145"/>
    </location>
</feature>
<evidence type="ECO:0000256" key="9">
    <source>
        <dbReference type="SAM" id="MobiDB-lite"/>
    </source>
</evidence>
<dbReference type="InterPro" id="IPR013088">
    <property type="entry name" value="Znf_NHR/GATA"/>
</dbReference>
<feature type="region of interest" description="Disordered" evidence="9">
    <location>
        <begin position="160"/>
        <end position="183"/>
    </location>
</feature>
<dbReference type="GO" id="GO:0045944">
    <property type="term" value="P:positive regulation of transcription by RNA polymerase II"/>
    <property type="evidence" value="ECO:0007669"/>
    <property type="project" value="TreeGrafter"/>
</dbReference>
<feature type="compositionally biased region" description="Polar residues" evidence="9">
    <location>
        <begin position="1"/>
        <end position="12"/>
    </location>
</feature>
<evidence type="ECO:0000256" key="5">
    <source>
        <dbReference type="ARBA" id="ARBA00023015"/>
    </source>
</evidence>
<protein>
    <recommendedName>
        <fullName evidence="10">GATA-type domain-containing protein</fullName>
    </recommendedName>
</protein>
<dbReference type="Pfam" id="PF00320">
    <property type="entry name" value="GATA"/>
    <property type="match status" value="1"/>
</dbReference>
<dbReference type="InterPro" id="IPR056998">
    <property type="entry name" value="Asd-4/GZF3_helical"/>
</dbReference>
<dbReference type="CDD" id="cd00202">
    <property type="entry name" value="ZnF_GATA"/>
    <property type="match status" value="1"/>
</dbReference>
<reference evidence="11" key="1">
    <citation type="submission" date="2023-03" db="EMBL/GenBank/DDBJ databases">
        <title>Complete genome of Cladonia borealis.</title>
        <authorList>
            <person name="Park H."/>
        </authorList>
    </citation>
    <scope>NUCLEOTIDE SEQUENCE</scope>
    <source>
        <strain evidence="11">ANT050790</strain>
    </source>
</reference>
<evidence type="ECO:0000256" key="4">
    <source>
        <dbReference type="ARBA" id="ARBA00022833"/>
    </source>
</evidence>
<sequence length="299" mass="32792">MTYATSSPAATSGGQGQVPPVCQNCTTSTTPLWRRDEMGSVLCNACGLFLKLHGTPRPISLKTDVIKSRNRVKTAGQGQKRKSLFDGNGLPASQSETGTPPPNQMNNRRVSHKTSSGGSDRSHSPVSRTETPALHHPSNIAPQHLFDGVSLNDHTFQSPALPSLHLRHPSPGSTSSFNDRNLEPPQTYERLLQDNSSLKTRVTELEVINDLYRGTVNQYEQGGAPQAEMVPQPPESQLKQALDQALRREEALKRQVEDLERENAELRGEQPPLKRTRLSDNTANNYPEPPGTFTNGLHA</sequence>
<dbReference type="FunFam" id="3.30.50.10:FF:000007">
    <property type="entry name" value="Nitrogen regulatory AreA, N-terminal"/>
    <property type="match status" value="1"/>
</dbReference>
<feature type="compositionally biased region" description="Basic and acidic residues" evidence="9">
    <location>
        <begin position="256"/>
        <end position="268"/>
    </location>
</feature>
<dbReference type="Pfam" id="PF25026">
    <property type="entry name" value="Asd-4"/>
    <property type="match status" value="1"/>
</dbReference>
<name>A0AA39V670_9LECA</name>
<dbReference type="GO" id="GO:0000978">
    <property type="term" value="F:RNA polymerase II cis-regulatory region sequence-specific DNA binding"/>
    <property type="evidence" value="ECO:0007669"/>
    <property type="project" value="TreeGrafter"/>
</dbReference>
<dbReference type="PROSITE" id="PS50114">
    <property type="entry name" value="GATA_ZN_FINGER_2"/>
    <property type="match status" value="1"/>
</dbReference>
<dbReference type="GO" id="GO:0000122">
    <property type="term" value="P:negative regulation of transcription by RNA polymerase II"/>
    <property type="evidence" value="ECO:0007669"/>
    <property type="project" value="TreeGrafter"/>
</dbReference>
<keyword evidence="3 8" id="KW-0863">Zinc-finger</keyword>
<evidence type="ECO:0000256" key="1">
    <source>
        <dbReference type="ARBA" id="ARBA00004123"/>
    </source>
</evidence>
<organism evidence="11 12">
    <name type="scientific">Cladonia borealis</name>
    <dbReference type="NCBI Taxonomy" id="184061"/>
    <lineage>
        <taxon>Eukaryota</taxon>
        <taxon>Fungi</taxon>
        <taxon>Dikarya</taxon>
        <taxon>Ascomycota</taxon>
        <taxon>Pezizomycotina</taxon>
        <taxon>Lecanoromycetes</taxon>
        <taxon>OSLEUM clade</taxon>
        <taxon>Lecanoromycetidae</taxon>
        <taxon>Lecanorales</taxon>
        <taxon>Lecanorineae</taxon>
        <taxon>Cladoniaceae</taxon>
        <taxon>Cladonia</taxon>
    </lineage>
</organism>
<comment type="caution">
    <text evidence="11">The sequence shown here is derived from an EMBL/GenBank/DDBJ whole genome shotgun (WGS) entry which is preliminary data.</text>
</comment>
<feature type="region of interest" description="Disordered" evidence="9">
    <location>
        <begin position="256"/>
        <end position="299"/>
    </location>
</feature>
<evidence type="ECO:0000259" key="10">
    <source>
        <dbReference type="PROSITE" id="PS50114"/>
    </source>
</evidence>
<dbReference type="PANTHER" id="PTHR10071">
    <property type="entry name" value="TRANSCRIPTION FACTOR GATA FAMILY MEMBER"/>
    <property type="match status" value="1"/>
</dbReference>
<dbReference type="InterPro" id="IPR039355">
    <property type="entry name" value="Transcription_factor_GATA"/>
</dbReference>
<evidence type="ECO:0000256" key="3">
    <source>
        <dbReference type="ARBA" id="ARBA00022771"/>
    </source>
</evidence>
<dbReference type="PRINTS" id="PR00619">
    <property type="entry name" value="GATAZNFINGER"/>
</dbReference>
<keyword evidence="7" id="KW-0539">Nucleus</keyword>
<dbReference type="Proteomes" id="UP001166286">
    <property type="component" value="Unassembled WGS sequence"/>
</dbReference>
<gene>
    <name evidence="11" type="ORF">JMJ35_010063</name>
</gene>
<evidence type="ECO:0000256" key="7">
    <source>
        <dbReference type="ARBA" id="ARBA00023242"/>
    </source>
</evidence>
<evidence type="ECO:0000256" key="8">
    <source>
        <dbReference type="PROSITE-ProRule" id="PRU00094"/>
    </source>
</evidence>
<dbReference type="Gene3D" id="3.30.50.10">
    <property type="entry name" value="Erythroid Transcription Factor GATA-1, subunit A"/>
    <property type="match status" value="1"/>
</dbReference>
<dbReference type="GO" id="GO:0000981">
    <property type="term" value="F:DNA-binding transcription factor activity, RNA polymerase II-specific"/>
    <property type="evidence" value="ECO:0007669"/>
    <property type="project" value="TreeGrafter"/>
</dbReference>
<keyword evidence="4" id="KW-0862">Zinc</keyword>
<keyword evidence="2" id="KW-0479">Metal-binding</keyword>
<keyword evidence="5" id="KW-0805">Transcription regulation</keyword>
<keyword evidence="6" id="KW-0804">Transcription</keyword>
<dbReference type="EMBL" id="JAFEKC020000023">
    <property type="protein sequence ID" value="KAK0507540.1"/>
    <property type="molecule type" value="Genomic_DNA"/>
</dbReference>
<evidence type="ECO:0000313" key="11">
    <source>
        <dbReference type="EMBL" id="KAK0507540.1"/>
    </source>
</evidence>
<dbReference type="SUPFAM" id="SSF57716">
    <property type="entry name" value="Glucocorticoid receptor-like (DNA-binding domain)"/>
    <property type="match status" value="1"/>
</dbReference>
<dbReference type="PANTHER" id="PTHR10071:SF338">
    <property type="entry name" value="GATA-TYPE DOMAIN-CONTAINING PROTEIN"/>
    <property type="match status" value="1"/>
</dbReference>
<evidence type="ECO:0000256" key="6">
    <source>
        <dbReference type="ARBA" id="ARBA00023163"/>
    </source>
</evidence>
<dbReference type="SMART" id="SM00401">
    <property type="entry name" value="ZnF_GATA"/>
    <property type="match status" value="1"/>
</dbReference>
<keyword evidence="12" id="KW-1185">Reference proteome</keyword>
<dbReference type="AlphaFoldDB" id="A0AA39V670"/>
<evidence type="ECO:0000256" key="2">
    <source>
        <dbReference type="ARBA" id="ARBA00022723"/>
    </source>
</evidence>
<accession>A0AA39V670</accession>
<feature type="compositionally biased region" description="Polar residues" evidence="9">
    <location>
        <begin position="91"/>
        <end position="130"/>
    </location>
</feature>
<feature type="domain" description="GATA-type" evidence="10">
    <location>
        <begin position="22"/>
        <end position="69"/>
    </location>
</feature>
<dbReference type="InterPro" id="IPR000679">
    <property type="entry name" value="Znf_GATA"/>
</dbReference>
<dbReference type="GO" id="GO:0005634">
    <property type="term" value="C:nucleus"/>
    <property type="evidence" value="ECO:0007669"/>
    <property type="project" value="UniProtKB-SubCell"/>
</dbReference>
<evidence type="ECO:0000313" key="12">
    <source>
        <dbReference type="Proteomes" id="UP001166286"/>
    </source>
</evidence>
<feature type="region of interest" description="Disordered" evidence="9">
    <location>
        <begin position="1"/>
        <end position="21"/>
    </location>
</feature>
<proteinExistence type="predicted"/>
<comment type="subcellular location">
    <subcellularLocation>
        <location evidence="1">Nucleus</location>
    </subcellularLocation>
</comment>